<feature type="binding site" evidence="11">
    <location>
        <position position="29"/>
    </location>
    <ligand>
        <name>Mg(2+)</name>
        <dbReference type="ChEBI" id="CHEBI:18420"/>
        <label>1</label>
    </ligand>
</feature>
<dbReference type="HAMAP" id="MF_00180">
    <property type="entry name" value="RibB"/>
    <property type="match status" value="1"/>
</dbReference>
<comment type="cofactor">
    <cofactor evidence="11 12">
        <name>Mg(2+)</name>
        <dbReference type="ChEBI" id="CHEBI:18420"/>
    </cofactor>
    <cofactor evidence="11 12">
        <name>Mn(2+)</name>
        <dbReference type="ChEBI" id="CHEBI:29035"/>
    </cofactor>
    <text evidence="11 12">Binds 2 divalent metal cations per subunit. Magnesium or manganese.</text>
</comment>
<keyword evidence="9 11" id="KW-0464">Manganese</keyword>
<comment type="subunit">
    <text evidence="11 12">Homodimer.</text>
</comment>
<dbReference type="GO" id="GO:0009231">
    <property type="term" value="P:riboflavin biosynthetic process"/>
    <property type="evidence" value="ECO:0007669"/>
    <property type="project" value="UniProtKB-UniRule"/>
</dbReference>
<feature type="binding site" evidence="11">
    <location>
        <position position="29"/>
    </location>
    <ligand>
        <name>Mg(2+)</name>
        <dbReference type="ChEBI" id="CHEBI:18420"/>
        <label>2</label>
    </ligand>
</feature>
<gene>
    <name evidence="11 13" type="primary">ribB</name>
    <name evidence="13" type="ORF">AB5L97_07740</name>
</gene>
<sequence length="216" mass="23429">MFDAENFERALDDLRRGHMILVVDDADRENEGDLVAAAELVTGEQINFMAREARGLICVAVDRSIAEAKELAPMVQRNEDHLGTAFTVSVDAAPHFGVTTGISAFDRAETIRVILDENLAPDTLRRPGHIFPLVARPAGVLARRGHTEASTDLCALAGLRKAAVIVEIIADDGHMARDAELAEFARVHSLTTVTVEDVVQARLARVTDELELAVAE</sequence>
<dbReference type="GO" id="GO:0003935">
    <property type="term" value="F:GTP cyclohydrolase II activity"/>
    <property type="evidence" value="ECO:0007669"/>
    <property type="project" value="TreeGrafter"/>
</dbReference>
<dbReference type="GO" id="GO:0005829">
    <property type="term" value="C:cytosol"/>
    <property type="evidence" value="ECO:0007669"/>
    <property type="project" value="TreeGrafter"/>
</dbReference>
<comment type="pathway">
    <text evidence="4 11 12">Cofactor biosynthesis; riboflavin biosynthesis; 2-hydroxy-3-oxobutyl phosphate from D-ribulose 5-phosphate: step 1/1.</text>
</comment>
<dbReference type="GO" id="GO:0000287">
    <property type="term" value="F:magnesium ion binding"/>
    <property type="evidence" value="ECO:0007669"/>
    <property type="project" value="UniProtKB-UniRule"/>
</dbReference>
<evidence type="ECO:0000313" key="13">
    <source>
        <dbReference type="EMBL" id="XDP46874.1"/>
    </source>
</evidence>
<feature type="binding site" evidence="11">
    <location>
        <position position="146"/>
    </location>
    <ligand>
        <name>Mg(2+)</name>
        <dbReference type="ChEBI" id="CHEBI:18420"/>
        <label>2</label>
    </ligand>
</feature>
<proteinExistence type="inferred from homology"/>
<keyword evidence="8 11" id="KW-0460">Magnesium</keyword>
<evidence type="ECO:0000256" key="3">
    <source>
        <dbReference type="ARBA" id="ARBA00002284"/>
    </source>
</evidence>
<dbReference type="SUPFAM" id="SSF55821">
    <property type="entry name" value="YrdC/RibB"/>
    <property type="match status" value="1"/>
</dbReference>
<keyword evidence="6 11" id="KW-0686">Riboflavin biosynthesis</keyword>
<dbReference type="InterPro" id="IPR017945">
    <property type="entry name" value="DHBP_synth_RibB-like_a/b_dom"/>
</dbReference>
<dbReference type="InterPro" id="IPR000422">
    <property type="entry name" value="DHBP_synthase_RibB"/>
</dbReference>
<dbReference type="EMBL" id="CP163302">
    <property type="protein sequence ID" value="XDP46874.1"/>
    <property type="molecule type" value="Genomic_DNA"/>
</dbReference>
<protein>
    <recommendedName>
        <fullName evidence="11 12">3,4-dihydroxy-2-butanone 4-phosphate synthase</fullName>
        <shortName evidence="11 12">DHBP synthase</shortName>
        <ecNumber evidence="11 12">4.1.99.12</ecNumber>
    </recommendedName>
</protein>
<feature type="binding site" evidence="11">
    <location>
        <position position="33"/>
    </location>
    <ligand>
        <name>D-ribulose 5-phosphate</name>
        <dbReference type="ChEBI" id="CHEBI:58121"/>
    </ligand>
</feature>
<dbReference type="PANTHER" id="PTHR21327:SF18">
    <property type="entry name" value="3,4-DIHYDROXY-2-BUTANONE 4-PHOSPHATE SYNTHASE"/>
    <property type="match status" value="1"/>
</dbReference>
<evidence type="ECO:0000256" key="6">
    <source>
        <dbReference type="ARBA" id="ARBA00022619"/>
    </source>
</evidence>
<keyword evidence="7 11" id="KW-0479">Metal-binding</keyword>
<feature type="binding site" evidence="11">
    <location>
        <begin position="28"/>
        <end position="29"/>
    </location>
    <ligand>
        <name>D-ribulose 5-phosphate</name>
        <dbReference type="ChEBI" id="CHEBI:58121"/>
    </ligand>
</feature>
<dbReference type="NCBIfam" id="TIGR00506">
    <property type="entry name" value="ribB"/>
    <property type="match status" value="1"/>
</dbReference>
<dbReference type="EC" id="4.1.99.12" evidence="11 12"/>
<comment type="similarity">
    <text evidence="5">In the N-terminal section; belongs to the DHBP synthase family.</text>
</comment>
<evidence type="ECO:0000256" key="1">
    <source>
        <dbReference type="ARBA" id="ARBA00000141"/>
    </source>
</evidence>
<dbReference type="PANTHER" id="PTHR21327">
    <property type="entry name" value="GTP CYCLOHYDROLASE II-RELATED"/>
    <property type="match status" value="1"/>
</dbReference>
<dbReference type="GO" id="GO:0008686">
    <property type="term" value="F:3,4-dihydroxy-2-butanone-4-phosphate synthase activity"/>
    <property type="evidence" value="ECO:0007669"/>
    <property type="project" value="UniProtKB-UniRule"/>
</dbReference>
<evidence type="ECO:0000256" key="9">
    <source>
        <dbReference type="ARBA" id="ARBA00023211"/>
    </source>
</evidence>
<evidence type="ECO:0000256" key="4">
    <source>
        <dbReference type="ARBA" id="ARBA00004904"/>
    </source>
</evidence>
<evidence type="ECO:0000256" key="10">
    <source>
        <dbReference type="ARBA" id="ARBA00023239"/>
    </source>
</evidence>
<dbReference type="AlphaFoldDB" id="A0AB39L986"/>
<comment type="function">
    <text evidence="3 11 12">Catalyzes the conversion of D-ribulose 5-phosphate to formate and 3,4-dihydroxy-2-butanone 4-phosphate.</text>
</comment>
<evidence type="ECO:0000256" key="11">
    <source>
        <dbReference type="HAMAP-Rule" id="MF_00180"/>
    </source>
</evidence>
<feature type="site" description="Essential for catalytic activity" evidence="11">
    <location>
        <position position="129"/>
    </location>
</feature>
<dbReference type="KEGG" id="spue:AB5L97_07740"/>
<reference evidence="13" key="1">
    <citation type="submission" date="2024-07" db="EMBL/GenBank/DDBJ databases">
        <authorList>
            <person name="fu j."/>
        </authorList>
    </citation>
    <scope>NUCLEOTIDE SEQUENCE</scope>
    <source>
        <strain evidence="13">P10A9</strain>
    </source>
</reference>
<dbReference type="RefSeq" id="WP_369047088.1">
    <property type="nucleotide sequence ID" value="NZ_CP163302.1"/>
</dbReference>
<evidence type="ECO:0000256" key="12">
    <source>
        <dbReference type="RuleBase" id="RU003843"/>
    </source>
</evidence>
<dbReference type="Pfam" id="PF00926">
    <property type="entry name" value="DHBP_synthase"/>
    <property type="match status" value="1"/>
</dbReference>
<accession>A0AB39L986</accession>
<name>A0AB39L986_9MICC</name>
<feature type="site" description="Essential for catalytic activity" evidence="11">
    <location>
        <position position="167"/>
    </location>
</feature>
<dbReference type="GO" id="GO:0030145">
    <property type="term" value="F:manganese ion binding"/>
    <property type="evidence" value="ECO:0007669"/>
    <property type="project" value="UniProtKB-UniRule"/>
</dbReference>
<comment type="cofactor">
    <cofactor evidence="2">
        <name>Mn(2+)</name>
        <dbReference type="ChEBI" id="CHEBI:29035"/>
    </cofactor>
</comment>
<feature type="binding site" evidence="11">
    <location>
        <begin position="143"/>
        <end position="147"/>
    </location>
    <ligand>
        <name>D-ribulose 5-phosphate</name>
        <dbReference type="ChEBI" id="CHEBI:58121"/>
    </ligand>
</feature>
<evidence type="ECO:0000256" key="8">
    <source>
        <dbReference type="ARBA" id="ARBA00022842"/>
    </source>
</evidence>
<evidence type="ECO:0000256" key="7">
    <source>
        <dbReference type="ARBA" id="ARBA00022723"/>
    </source>
</evidence>
<dbReference type="FunFam" id="3.90.870.10:FF:000001">
    <property type="entry name" value="Riboflavin biosynthesis protein RibBA"/>
    <property type="match status" value="1"/>
</dbReference>
<organism evidence="13">
    <name type="scientific">Sinomonas puerhi</name>
    <dbReference type="NCBI Taxonomy" id="3238584"/>
    <lineage>
        <taxon>Bacteria</taxon>
        <taxon>Bacillati</taxon>
        <taxon>Actinomycetota</taxon>
        <taxon>Actinomycetes</taxon>
        <taxon>Micrococcales</taxon>
        <taxon>Micrococcaceae</taxon>
        <taxon>Sinomonas</taxon>
    </lineage>
</organism>
<comment type="catalytic activity">
    <reaction evidence="1 11 12">
        <text>D-ribulose 5-phosphate = (2S)-2-hydroxy-3-oxobutyl phosphate + formate + H(+)</text>
        <dbReference type="Rhea" id="RHEA:18457"/>
        <dbReference type="ChEBI" id="CHEBI:15378"/>
        <dbReference type="ChEBI" id="CHEBI:15740"/>
        <dbReference type="ChEBI" id="CHEBI:58121"/>
        <dbReference type="ChEBI" id="CHEBI:58830"/>
        <dbReference type="EC" id="4.1.99.12"/>
    </reaction>
</comment>
<dbReference type="Gene3D" id="3.90.870.10">
    <property type="entry name" value="DHBP synthase"/>
    <property type="match status" value="1"/>
</dbReference>
<comment type="similarity">
    <text evidence="11 12">Belongs to the DHBP synthase family.</text>
</comment>
<evidence type="ECO:0000256" key="5">
    <source>
        <dbReference type="ARBA" id="ARBA00005520"/>
    </source>
</evidence>
<evidence type="ECO:0000256" key="2">
    <source>
        <dbReference type="ARBA" id="ARBA00001936"/>
    </source>
</evidence>
<keyword evidence="10 11" id="KW-0456">Lyase</keyword>